<sequence length="65" mass="7351">IDLKFINRYRDCWPPAIQCLSSGLLDLKRLVSHTFPLERAMDAMAMCADLTKGSIKVHVTDDTDL</sequence>
<accession>A0ACC3DAA4</accession>
<organism evidence="1 2">
    <name type="scientific">Coniosporium uncinatum</name>
    <dbReference type="NCBI Taxonomy" id="93489"/>
    <lineage>
        <taxon>Eukaryota</taxon>
        <taxon>Fungi</taxon>
        <taxon>Dikarya</taxon>
        <taxon>Ascomycota</taxon>
        <taxon>Pezizomycotina</taxon>
        <taxon>Dothideomycetes</taxon>
        <taxon>Dothideomycetes incertae sedis</taxon>
        <taxon>Coniosporium</taxon>
    </lineage>
</organism>
<dbReference type="EMBL" id="JAWDJW010006535">
    <property type="protein sequence ID" value="KAK3064361.1"/>
    <property type="molecule type" value="Genomic_DNA"/>
</dbReference>
<feature type="non-terminal residue" evidence="1">
    <location>
        <position position="1"/>
    </location>
</feature>
<proteinExistence type="predicted"/>
<keyword evidence="2" id="KW-1185">Reference proteome</keyword>
<evidence type="ECO:0000313" key="2">
    <source>
        <dbReference type="Proteomes" id="UP001186974"/>
    </source>
</evidence>
<evidence type="ECO:0000313" key="1">
    <source>
        <dbReference type="EMBL" id="KAK3064361.1"/>
    </source>
</evidence>
<gene>
    <name evidence="1" type="ORF">LTS18_007924</name>
</gene>
<name>A0ACC3DAA4_9PEZI</name>
<dbReference type="Proteomes" id="UP001186974">
    <property type="component" value="Unassembled WGS sequence"/>
</dbReference>
<reference evidence="1" key="1">
    <citation type="submission" date="2024-09" db="EMBL/GenBank/DDBJ databases">
        <title>Black Yeasts Isolated from many extreme environments.</title>
        <authorList>
            <person name="Coleine C."/>
            <person name="Stajich J.E."/>
            <person name="Selbmann L."/>
        </authorList>
    </citation>
    <scope>NUCLEOTIDE SEQUENCE</scope>
    <source>
        <strain evidence="1">CCFEE 5737</strain>
    </source>
</reference>
<protein>
    <submittedName>
        <fullName evidence="1">Uncharacterized protein</fullName>
    </submittedName>
</protein>
<comment type="caution">
    <text evidence="1">The sequence shown here is derived from an EMBL/GenBank/DDBJ whole genome shotgun (WGS) entry which is preliminary data.</text>
</comment>